<evidence type="ECO:0000259" key="7">
    <source>
        <dbReference type="Pfam" id="PF01435"/>
    </source>
</evidence>
<evidence type="ECO:0000313" key="10">
    <source>
        <dbReference type="Proteomes" id="UP000294562"/>
    </source>
</evidence>
<dbReference type="GO" id="GO:0051603">
    <property type="term" value="P:proteolysis involved in protein catabolic process"/>
    <property type="evidence" value="ECO:0007669"/>
    <property type="project" value="TreeGrafter"/>
</dbReference>
<dbReference type="GO" id="GO:0004222">
    <property type="term" value="F:metalloendopeptidase activity"/>
    <property type="evidence" value="ECO:0007669"/>
    <property type="project" value="InterPro"/>
</dbReference>
<dbReference type="GO" id="GO:0016020">
    <property type="term" value="C:membrane"/>
    <property type="evidence" value="ECO:0007669"/>
    <property type="project" value="TreeGrafter"/>
</dbReference>
<dbReference type="Pfam" id="PF23914">
    <property type="entry name" value="TPR_CcmH_CycH"/>
    <property type="match status" value="1"/>
</dbReference>
<dbReference type="Proteomes" id="UP000294562">
    <property type="component" value="Unassembled WGS sequence"/>
</dbReference>
<feature type="domain" description="Cytochrome c-type biogenesis protein H TPR" evidence="8">
    <location>
        <begin position="289"/>
        <end position="400"/>
    </location>
</feature>
<comment type="cofactor">
    <cofactor evidence="1">
        <name>Zn(2+)</name>
        <dbReference type="ChEBI" id="CHEBI:29105"/>
    </cofactor>
</comment>
<keyword evidence="5" id="KW-0862">Zinc</keyword>
<keyword evidence="10" id="KW-1185">Reference proteome</keyword>
<reference evidence="9 10" key="1">
    <citation type="submission" date="2019-03" db="EMBL/GenBank/DDBJ databases">
        <title>Rhodobacteraceae bacterium SM1902, a new member of the family Rhodobacteraceae isolated from Yantai.</title>
        <authorList>
            <person name="Sun Y."/>
        </authorList>
    </citation>
    <scope>NUCLEOTIDE SEQUENCE [LARGE SCALE GENOMIC DNA]</scope>
    <source>
        <strain evidence="9 10">SM1902</strain>
    </source>
</reference>
<dbReference type="AlphaFoldDB" id="A0A4R6B543"/>
<evidence type="ECO:0000256" key="3">
    <source>
        <dbReference type="ARBA" id="ARBA00022723"/>
    </source>
</evidence>
<keyword evidence="6" id="KW-0482">Metalloprotease</keyword>
<accession>A0A4R6B543</accession>
<dbReference type="InterPro" id="IPR051156">
    <property type="entry name" value="Mito/Outer_Membr_Metalloprot"/>
</dbReference>
<dbReference type="CDD" id="cd07324">
    <property type="entry name" value="M48C_Oma1-like"/>
    <property type="match status" value="1"/>
</dbReference>
<keyword evidence="2" id="KW-0645">Protease</keyword>
<dbReference type="PANTHER" id="PTHR22726">
    <property type="entry name" value="METALLOENDOPEPTIDASE OMA1"/>
    <property type="match status" value="1"/>
</dbReference>
<evidence type="ECO:0000256" key="6">
    <source>
        <dbReference type="ARBA" id="ARBA00023049"/>
    </source>
</evidence>
<dbReference type="SUPFAM" id="SSF48452">
    <property type="entry name" value="TPR-like"/>
    <property type="match status" value="1"/>
</dbReference>
<dbReference type="InterPro" id="IPR056413">
    <property type="entry name" value="TPR_CcmH_CycH"/>
</dbReference>
<proteinExistence type="predicted"/>
<evidence type="ECO:0000256" key="2">
    <source>
        <dbReference type="ARBA" id="ARBA00022670"/>
    </source>
</evidence>
<dbReference type="PANTHER" id="PTHR22726:SF1">
    <property type="entry name" value="METALLOENDOPEPTIDASE OMA1, MITOCHONDRIAL"/>
    <property type="match status" value="1"/>
</dbReference>
<name>A0A4R6B543_9RHOB</name>
<sequence length="453" mass="48342">MPVPASFLRSLHAVRSALLAGPLLVATTLGGHAQGLLRDAGIEHGLDRLARPILTAAGLPANRTRVLVVNDLKMNAFVVDSRTVFITAGLILRLENAAELQAVIAHETAHIANGHFARRGLNAQFARNAALVGMAVGVAAGAASGNPGAGVGVALGAQSSALRNFLSHTREEEAAADKSGMHFLAIAGIDPFALRGVLQNFEGQEDLLPGRRDAYAQSHPLSRERLRSVELTASALNPPERDRSEEVYWFTRLKAKLSSYLRSPAYTMQRLKPSDTSDAALIARAMASHKSSDLAGARVELATLLERHPDDAYLHELKGWLELEWRNVQPAIEAYARAAELAPREPLIQAGYGRALLAQGTPASDARALEVLKTARARDPYDANLLRDLSIAHAKAGETGLASLATAERYALTGRLNDAGVLATRAAGALPVGSPAWARAQDIMRAADTKKRR</sequence>
<evidence type="ECO:0000259" key="8">
    <source>
        <dbReference type="Pfam" id="PF23914"/>
    </source>
</evidence>
<feature type="domain" description="Peptidase M48" evidence="7">
    <location>
        <begin position="46"/>
        <end position="230"/>
    </location>
</feature>
<dbReference type="EMBL" id="SMZO01000004">
    <property type="protein sequence ID" value="TDL90998.1"/>
    <property type="molecule type" value="Genomic_DNA"/>
</dbReference>
<evidence type="ECO:0000256" key="1">
    <source>
        <dbReference type="ARBA" id="ARBA00001947"/>
    </source>
</evidence>
<dbReference type="Gene3D" id="3.30.2010.10">
    <property type="entry name" value="Metalloproteases ('zincins'), catalytic domain"/>
    <property type="match status" value="1"/>
</dbReference>
<organism evidence="9 10">
    <name type="scientific">Meridianimarinicoccus aquatilis</name>
    <dbReference type="NCBI Taxonomy" id="2552766"/>
    <lineage>
        <taxon>Bacteria</taxon>
        <taxon>Pseudomonadati</taxon>
        <taxon>Pseudomonadota</taxon>
        <taxon>Alphaproteobacteria</taxon>
        <taxon>Rhodobacterales</taxon>
        <taxon>Paracoccaceae</taxon>
        <taxon>Meridianimarinicoccus</taxon>
    </lineage>
</organism>
<evidence type="ECO:0000256" key="5">
    <source>
        <dbReference type="ARBA" id="ARBA00022833"/>
    </source>
</evidence>
<evidence type="ECO:0000313" key="9">
    <source>
        <dbReference type="EMBL" id="TDL90998.1"/>
    </source>
</evidence>
<gene>
    <name evidence="9" type="ORF">E2L05_03080</name>
</gene>
<dbReference type="Gene3D" id="1.25.40.10">
    <property type="entry name" value="Tetratricopeptide repeat domain"/>
    <property type="match status" value="1"/>
</dbReference>
<dbReference type="GO" id="GO:0046872">
    <property type="term" value="F:metal ion binding"/>
    <property type="evidence" value="ECO:0007669"/>
    <property type="project" value="UniProtKB-KW"/>
</dbReference>
<evidence type="ECO:0000256" key="4">
    <source>
        <dbReference type="ARBA" id="ARBA00022801"/>
    </source>
</evidence>
<dbReference type="InterPro" id="IPR011990">
    <property type="entry name" value="TPR-like_helical_dom_sf"/>
</dbReference>
<dbReference type="InterPro" id="IPR001915">
    <property type="entry name" value="Peptidase_M48"/>
</dbReference>
<keyword evidence="4" id="KW-0378">Hydrolase</keyword>
<dbReference type="OrthoDB" id="9814887at2"/>
<comment type="caution">
    <text evidence="9">The sequence shown here is derived from an EMBL/GenBank/DDBJ whole genome shotgun (WGS) entry which is preliminary data.</text>
</comment>
<keyword evidence="3" id="KW-0479">Metal-binding</keyword>
<protein>
    <submittedName>
        <fullName evidence="9">Peptidase M48</fullName>
    </submittedName>
</protein>
<dbReference type="Pfam" id="PF01435">
    <property type="entry name" value="Peptidase_M48"/>
    <property type="match status" value="1"/>
</dbReference>